<evidence type="ECO:0000313" key="3">
    <source>
        <dbReference type="Proteomes" id="UP000298324"/>
    </source>
</evidence>
<dbReference type="AlphaFoldDB" id="A0A4Y7R9V6"/>
<keyword evidence="1" id="KW-0802">TPR repeat</keyword>
<keyword evidence="3" id="KW-1185">Reference proteome</keyword>
<proteinExistence type="predicted"/>
<dbReference type="EMBL" id="QFGA01000002">
    <property type="protein sequence ID" value="TEB05556.1"/>
    <property type="molecule type" value="Genomic_DNA"/>
</dbReference>
<organism evidence="2 3">
    <name type="scientific">Pelotomaculum schinkii</name>
    <dbReference type="NCBI Taxonomy" id="78350"/>
    <lineage>
        <taxon>Bacteria</taxon>
        <taxon>Bacillati</taxon>
        <taxon>Bacillota</taxon>
        <taxon>Clostridia</taxon>
        <taxon>Eubacteriales</taxon>
        <taxon>Desulfotomaculaceae</taxon>
        <taxon>Pelotomaculum</taxon>
    </lineage>
</organism>
<evidence type="ECO:0000313" key="2">
    <source>
        <dbReference type="EMBL" id="TEB05556.1"/>
    </source>
</evidence>
<dbReference type="InterPro" id="IPR011990">
    <property type="entry name" value="TPR-like_helical_dom_sf"/>
</dbReference>
<dbReference type="SUPFAM" id="SSF48452">
    <property type="entry name" value="TPR-like"/>
    <property type="match status" value="1"/>
</dbReference>
<dbReference type="Gene3D" id="1.25.40.10">
    <property type="entry name" value="Tetratricopeptide repeat domain"/>
    <property type="match status" value="1"/>
</dbReference>
<dbReference type="SMART" id="SM00028">
    <property type="entry name" value="TPR"/>
    <property type="match status" value="3"/>
</dbReference>
<comment type="caution">
    <text evidence="2">The sequence shown here is derived from an EMBL/GenBank/DDBJ whole genome shotgun (WGS) entry which is preliminary data.</text>
</comment>
<feature type="repeat" description="TPR" evidence="1">
    <location>
        <begin position="144"/>
        <end position="177"/>
    </location>
</feature>
<dbReference type="RefSeq" id="WP_190240560.1">
    <property type="nucleotide sequence ID" value="NZ_QFGA01000002.1"/>
</dbReference>
<dbReference type="InterPro" id="IPR019734">
    <property type="entry name" value="TPR_rpt"/>
</dbReference>
<reference evidence="2 3" key="1">
    <citation type="journal article" date="2018" name="Environ. Microbiol.">
        <title>Novel energy conservation strategies and behaviour of Pelotomaculum schinkii driving syntrophic propionate catabolism.</title>
        <authorList>
            <person name="Hidalgo-Ahumada C.A.P."/>
            <person name="Nobu M.K."/>
            <person name="Narihiro T."/>
            <person name="Tamaki H."/>
            <person name="Liu W.T."/>
            <person name="Kamagata Y."/>
            <person name="Stams A.J.M."/>
            <person name="Imachi H."/>
            <person name="Sousa D.Z."/>
        </authorList>
    </citation>
    <scope>NUCLEOTIDE SEQUENCE [LARGE SCALE GENOMIC DNA]</scope>
    <source>
        <strain evidence="2 3">HH</strain>
    </source>
</reference>
<protein>
    <submittedName>
        <fullName evidence="2">Uncharacterized protein</fullName>
    </submittedName>
</protein>
<name>A0A4Y7R9V6_9FIRM</name>
<dbReference type="PROSITE" id="PS50005">
    <property type="entry name" value="TPR"/>
    <property type="match status" value="1"/>
</dbReference>
<accession>A0A4Y7R9V6</accession>
<dbReference type="Proteomes" id="UP000298324">
    <property type="component" value="Unassembled WGS sequence"/>
</dbReference>
<gene>
    <name evidence="2" type="ORF">Psch_02597</name>
</gene>
<evidence type="ECO:0000256" key="1">
    <source>
        <dbReference type="PROSITE-ProRule" id="PRU00339"/>
    </source>
</evidence>
<sequence>MEYEKILARITSGLTGNSEKDVPYLREQADIYKSHELSKDILRAIGRLLYDTLPEEQKVPVASDFYKDGKRIDVLYDEVRYLVSTKQYKKATVMMDSLIRFCEDFLEADQENDYFSFKNMFQAYLYQHFFKPTKNFKPAPYDFSDMYIIRGFLYMQEHNMKAAIQALNQAVRCNPVNLYAYFQLAEAHKLTGDLDEYLNLTRQALSFATTKKEIARCYRNMGFYFIEKENYADAINMYHLSSDFEKNDAVASELFYISQKTGKKIESPDQEAVLKTIQEHFIQVGASEPVLGIAAALGKKAFEDKQFDMARYCLGLVYDLSEDKEAKDLLDKIAQLN</sequence>